<accession>L0DPW4</accession>
<protein>
    <submittedName>
        <fullName evidence="2">HEPN domain-containing protein</fullName>
    </submittedName>
</protein>
<dbReference type="eggNOG" id="COG2250">
    <property type="taxonomic scope" value="Bacteria"/>
</dbReference>
<sequence>MVNQEDLQQMTEERIKDAKVLIRGKRWEFAYYTAGYAVECALKSCLLARMVQTGWVFDEKNKNVEACRVHELIKLIDIAGLRNELNKRLETSASVGDRFVTHWAVVSEWKVTSRYDAKTEIDAKKLVAAITDKPDGVLRWIQNYW</sequence>
<feature type="domain" description="HEPN" evidence="1">
    <location>
        <begin position="5"/>
        <end position="49"/>
    </location>
</feature>
<dbReference type="HOGENOM" id="CLU_149364_0_0_0"/>
<dbReference type="Gene3D" id="1.20.120.330">
    <property type="entry name" value="Nucleotidyltransferases domain 2"/>
    <property type="match status" value="1"/>
</dbReference>
<dbReference type="OrthoDB" id="1493607at2"/>
<dbReference type="InterPro" id="IPR007842">
    <property type="entry name" value="HEPN_dom"/>
</dbReference>
<evidence type="ECO:0000259" key="1">
    <source>
        <dbReference type="Pfam" id="PF05168"/>
    </source>
</evidence>
<evidence type="ECO:0000313" key="3">
    <source>
        <dbReference type="Proteomes" id="UP000010798"/>
    </source>
</evidence>
<name>L0DPW4_SINAD</name>
<keyword evidence="3" id="KW-1185">Reference proteome</keyword>
<evidence type="ECO:0000313" key="2">
    <source>
        <dbReference type="EMBL" id="AGA31404.1"/>
    </source>
</evidence>
<dbReference type="KEGG" id="saci:Sinac_7365"/>
<dbReference type="Proteomes" id="UP000010798">
    <property type="component" value="Chromosome"/>
</dbReference>
<proteinExistence type="predicted"/>
<dbReference type="AlphaFoldDB" id="L0DPW4"/>
<dbReference type="EMBL" id="CP003364">
    <property type="protein sequence ID" value="AGA31404.1"/>
    <property type="molecule type" value="Genomic_DNA"/>
</dbReference>
<organism evidence="2 3">
    <name type="scientific">Singulisphaera acidiphila (strain ATCC BAA-1392 / DSM 18658 / VKM B-2454 / MOB10)</name>
    <dbReference type="NCBI Taxonomy" id="886293"/>
    <lineage>
        <taxon>Bacteria</taxon>
        <taxon>Pseudomonadati</taxon>
        <taxon>Planctomycetota</taxon>
        <taxon>Planctomycetia</taxon>
        <taxon>Isosphaerales</taxon>
        <taxon>Isosphaeraceae</taxon>
        <taxon>Singulisphaera</taxon>
    </lineage>
</organism>
<dbReference type="Pfam" id="PF05168">
    <property type="entry name" value="HEPN"/>
    <property type="match status" value="1"/>
</dbReference>
<reference evidence="2 3" key="1">
    <citation type="submission" date="2012-02" db="EMBL/GenBank/DDBJ databases">
        <title>Complete sequence of chromosome of Singulisphaera acidiphila DSM 18658.</title>
        <authorList>
            <consortium name="US DOE Joint Genome Institute (JGI-PGF)"/>
            <person name="Lucas S."/>
            <person name="Copeland A."/>
            <person name="Lapidus A."/>
            <person name="Glavina del Rio T."/>
            <person name="Dalin E."/>
            <person name="Tice H."/>
            <person name="Bruce D."/>
            <person name="Goodwin L."/>
            <person name="Pitluck S."/>
            <person name="Peters L."/>
            <person name="Ovchinnikova G."/>
            <person name="Chertkov O."/>
            <person name="Kyrpides N."/>
            <person name="Mavromatis K."/>
            <person name="Ivanova N."/>
            <person name="Brettin T."/>
            <person name="Detter J.C."/>
            <person name="Han C."/>
            <person name="Larimer F."/>
            <person name="Land M."/>
            <person name="Hauser L."/>
            <person name="Markowitz V."/>
            <person name="Cheng J.-F."/>
            <person name="Hugenholtz P."/>
            <person name="Woyke T."/>
            <person name="Wu D."/>
            <person name="Tindall B."/>
            <person name="Pomrenke H."/>
            <person name="Brambilla E."/>
            <person name="Klenk H.-P."/>
            <person name="Eisen J.A."/>
        </authorList>
    </citation>
    <scope>NUCLEOTIDE SEQUENCE [LARGE SCALE GENOMIC DNA]</scope>
    <source>
        <strain evidence="3">ATCC BAA-1392 / DSM 18658 / VKM B-2454 / MOB10</strain>
    </source>
</reference>
<dbReference type="STRING" id="886293.Sinac_7365"/>
<gene>
    <name evidence="2" type="ordered locus">Sinac_7365</name>
</gene>
<dbReference type="RefSeq" id="WP_015250473.1">
    <property type="nucleotide sequence ID" value="NC_019892.1"/>
</dbReference>